<keyword evidence="6" id="KW-0010">Activator</keyword>
<feature type="compositionally biased region" description="Polar residues" evidence="10">
    <location>
        <begin position="158"/>
        <end position="169"/>
    </location>
</feature>
<proteinExistence type="inferred from homology"/>
<keyword evidence="12" id="KW-1185">Reference proteome</keyword>
<evidence type="ECO:0000256" key="8">
    <source>
        <dbReference type="ARBA" id="ARBA00023242"/>
    </source>
</evidence>
<evidence type="ECO:0000256" key="9">
    <source>
        <dbReference type="ARBA" id="ARBA00031964"/>
    </source>
</evidence>
<evidence type="ECO:0000256" key="7">
    <source>
        <dbReference type="ARBA" id="ARBA00023163"/>
    </source>
</evidence>
<evidence type="ECO:0000256" key="6">
    <source>
        <dbReference type="ARBA" id="ARBA00023159"/>
    </source>
</evidence>
<comment type="subcellular location">
    <subcellularLocation>
        <location evidence="1">Nucleus</location>
    </subcellularLocation>
</comment>
<comment type="similarity">
    <text evidence="2">Belongs to the Mediator complex subunit 28 family.</text>
</comment>
<dbReference type="Pfam" id="PF11594">
    <property type="entry name" value="Med28"/>
    <property type="match status" value="1"/>
</dbReference>
<evidence type="ECO:0000256" key="3">
    <source>
        <dbReference type="ARBA" id="ARBA00019683"/>
    </source>
</evidence>
<keyword evidence="4" id="KW-0805">Transcription regulation</keyword>
<keyword evidence="8" id="KW-0539">Nucleus</keyword>
<feature type="compositionally biased region" description="Pro residues" evidence="10">
    <location>
        <begin position="313"/>
        <end position="326"/>
    </location>
</feature>
<evidence type="ECO:0000313" key="11">
    <source>
        <dbReference type="EMBL" id="CAL8074561.1"/>
    </source>
</evidence>
<name>A0ABP1PRH6_9HEXA</name>
<evidence type="ECO:0000256" key="1">
    <source>
        <dbReference type="ARBA" id="ARBA00004123"/>
    </source>
</evidence>
<comment type="caution">
    <text evidence="11">The sequence shown here is derived from an EMBL/GenBank/DDBJ whole genome shotgun (WGS) entry which is preliminary data.</text>
</comment>
<protein>
    <recommendedName>
        <fullName evidence="3">Mediator of RNA polymerase II transcription subunit 28</fullName>
    </recommendedName>
    <alternativeName>
        <fullName evidence="9">Mediator complex subunit 28</fullName>
    </alternativeName>
</protein>
<feature type="compositionally biased region" description="Polar residues" evidence="10">
    <location>
        <begin position="130"/>
        <end position="144"/>
    </location>
</feature>
<evidence type="ECO:0000256" key="2">
    <source>
        <dbReference type="ARBA" id="ARBA00005571"/>
    </source>
</evidence>
<evidence type="ECO:0000313" key="12">
    <source>
        <dbReference type="Proteomes" id="UP001642540"/>
    </source>
</evidence>
<accession>A0ABP1PRH6</accession>
<feature type="compositionally biased region" description="Low complexity" evidence="10">
    <location>
        <begin position="295"/>
        <end position="312"/>
    </location>
</feature>
<dbReference type="EMBL" id="CAXLJM020000007">
    <property type="protein sequence ID" value="CAL8074561.1"/>
    <property type="molecule type" value="Genomic_DNA"/>
</dbReference>
<sequence>MNPEMPNSAGSNGFVHSNPVDKLETAFMSCLAAITKEDTLTNVDKDEIRVDVEQGITNFVEQARSMEGYFLKKRLEIAAQKPELIIKDDASELRYELVRKEDLLKKNYEKINFWQSILADLQSAGTQQSKSMATGTATTASVSLPLQGPATPGAQGPLTPSSGRPNTPGSVGRPITPVISTAGSRMHTALQSQLIKKGTVAAGSRIMPPQRAYSGIERPNPAMSSLQALLAHPVPDIRVRLSEMLTRPALETSSRASALCTMEQQRQQQRYMSCMSHSQTNISHSPSANMLPFQGRTGTSGTRSRHVSSVVRTPPPPPSPSIMPPPSTPHSQYFFEQASMMTRTNVPSQLNANSHSPANPRQYPNNCFRFGGNHSEFPYRLPSCSKDKNTRKK</sequence>
<dbReference type="PANTHER" id="PTHR13512:SF2">
    <property type="entry name" value="MEDIATOR OF RNA POLYMERASE II TRANSCRIPTION SUBUNIT 28"/>
    <property type="match status" value="1"/>
</dbReference>
<gene>
    <name evidence="11" type="ORF">ODALV1_LOCUS2928</name>
</gene>
<reference evidence="11 12" key="1">
    <citation type="submission" date="2024-08" db="EMBL/GenBank/DDBJ databases">
        <authorList>
            <person name="Cucini C."/>
            <person name="Frati F."/>
        </authorList>
    </citation>
    <scope>NUCLEOTIDE SEQUENCE [LARGE SCALE GENOMIC DNA]</scope>
</reference>
<feature type="region of interest" description="Disordered" evidence="10">
    <location>
        <begin position="130"/>
        <end position="171"/>
    </location>
</feature>
<evidence type="ECO:0000256" key="4">
    <source>
        <dbReference type="ARBA" id="ARBA00023015"/>
    </source>
</evidence>
<evidence type="ECO:0000256" key="5">
    <source>
        <dbReference type="ARBA" id="ARBA00023054"/>
    </source>
</evidence>
<feature type="region of interest" description="Disordered" evidence="10">
    <location>
        <begin position="295"/>
        <end position="326"/>
    </location>
</feature>
<dbReference type="PANTHER" id="PTHR13512">
    <property type="entry name" value="MEDIATOR COMPLEX SUBUNIT 28"/>
    <property type="match status" value="1"/>
</dbReference>
<keyword evidence="5" id="KW-0175">Coiled coil</keyword>
<evidence type="ECO:0000256" key="10">
    <source>
        <dbReference type="SAM" id="MobiDB-lite"/>
    </source>
</evidence>
<dbReference type="Proteomes" id="UP001642540">
    <property type="component" value="Unassembled WGS sequence"/>
</dbReference>
<keyword evidence="7" id="KW-0804">Transcription</keyword>
<dbReference type="InterPro" id="IPR021640">
    <property type="entry name" value="Mediator_Med28"/>
</dbReference>
<organism evidence="11 12">
    <name type="scientific">Orchesella dallaii</name>
    <dbReference type="NCBI Taxonomy" id="48710"/>
    <lineage>
        <taxon>Eukaryota</taxon>
        <taxon>Metazoa</taxon>
        <taxon>Ecdysozoa</taxon>
        <taxon>Arthropoda</taxon>
        <taxon>Hexapoda</taxon>
        <taxon>Collembola</taxon>
        <taxon>Entomobryomorpha</taxon>
        <taxon>Entomobryoidea</taxon>
        <taxon>Orchesellidae</taxon>
        <taxon>Orchesellinae</taxon>
        <taxon>Orchesella</taxon>
    </lineage>
</organism>